<accession>A0ABP6EZS0</accession>
<keyword evidence="3" id="KW-0804">Transcription</keyword>
<evidence type="ECO:0000313" key="5">
    <source>
        <dbReference type="EMBL" id="GAA2680364.1"/>
    </source>
</evidence>
<dbReference type="InterPro" id="IPR016032">
    <property type="entry name" value="Sig_transdc_resp-reg_C-effctor"/>
</dbReference>
<dbReference type="Pfam" id="PF00196">
    <property type="entry name" value="GerE"/>
    <property type="match status" value="1"/>
</dbReference>
<dbReference type="InterPro" id="IPR027417">
    <property type="entry name" value="P-loop_NTPase"/>
</dbReference>
<dbReference type="SUPFAM" id="SSF46894">
    <property type="entry name" value="C-terminal effector domain of the bipartite response regulators"/>
    <property type="match status" value="1"/>
</dbReference>
<dbReference type="CDD" id="cd06170">
    <property type="entry name" value="LuxR_C_like"/>
    <property type="match status" value="1"/>
</dbReference>
<dbReference type="PANTHER" id="PTHR44688">
    <property type="entry name" value="DNA-BINDING TRANSCRIPTIONAL ACTIVATOR DEVR_DOSR"/>
    <property type="match status" value="1"/>
</dbReference>
<protein>
    <submittedName>
        <fullName evidence="5">LuxR family transcriptional regulator</fullName>
    </submittedName>
</protein>
<comment type="caution">
    <text evidence="5">The sequence shown here is derived from an EMBL/GenBank/DDBJ whole genome shotgun (WGS) entry which is preliminary data.</text>
</comment>
<name>A0ABP6EZS0_9ACTN</name>
<keyword evidence="1" id="KW-0805">Transcription regulation</keyword>
<keyword evidence="2" id="KW-0238">DNA-binding</keyword>
<dbReference type="SUPFAM" id="SSF52540">
    <property type="entry name" value="P-loop containing nucleoside triphosphate hydrolases"/>
    <property type="match status" value="1"/>
</dbReference>
<dbReference type="PANTHER" id="PTHR44688:SF16">
    <property type="entry name" value="DNA-BINDING TRANSCRIPTIONAL ACTIVATOR DEVR_DOSR"/>
    <property type="match status" value="1"/>
</dbReference>
<dbReference type="SMART" id="SM00421">
    <property type="entry name" value="HTH_LUXR"/>
    <property type="match status" value="1"/>
</dbReference>
<reference evidence="6" key="1">
    <citation type="journal article" date="2019" name="Int. J. Syst. Evol. Microbiol.">
        <title>The Global Catalogue of Microorganisms (GCM) 10K type strain sequencing project: providing services to taxonomists for standard genome sequencing and annotation.</title>
        <authorList>
            <consortium name="The Broad Institute Genomics Platform"/>
            <consortium name="The Broad Institute Genome Sequencing Center for Infectious Disease"/>
            <person name="Wu L."/>
            <person name="Ma J."/>
        </authorList>
    </citation>
    <scope>NUCLEOTIDE SEQUENCE [LARGE SCALE GENOMIC DNA]</scope>
    <source>
        <strain evidence="6">JCM 6835</strain>
    </source>
</reference>
<dbReference type="InterPro" id="IPR041664">
    <property type="entry name" value="AAA_16"/>
</dbReference>
<dbReference type="PRINTS" id="PR00038">
    <property type="entry name" value="HTHLUXR"/>
</dbReference>
<dbReference type="PROSITE" id="PS50043">
    <property type="entry name" value="HTH_LUXR_2"/>
    <property type="match status" value="1"/>
</dbReference>
<keyword evidence="6" id="KW-1185">Reference proteome</keyword>
<evidence type="ECO:0000256" key="3">
    <source>
        <dbReference type="ARBA" id="ARBA00023163"/>
    </source>
</evidence>
<dbReference type="RefSeq" id="WP_346151633.1">
    <property type="nucleotide sequence ID" value="NZ_BAAATE010000021.1"/>
</dbReference>
<evidence type="ECO:0000256" key="1">
    <source>
        <dbReference type="ARBA" id="ARBA00023015"/>
    </source>
</evidence>
<sequence length="906" mass="96999">MLHGRQAEQSVIAELVEGRCGALVVRGEAGIGKSALLECSAAGARAQVLRVSGVESEADLPFAALHLLLRPVLEHVEALPRQQAEALRGALGLGGATRGDRFLVGLATLNLLVELSAAGPVLCLVDDAQWLDGESADALLFAARRLHAEPVAVLFAARDGDVRDGDFPARGLPELRLRELDAEAAGNLLAEQAADLPPTVRDQVMAEAGGNPLALIELPRMLTPEQRKGAMAPLTFFAGTAQPVTDRVLTGFRVRISTFPAATRSCLLVAALDHHGGLEVLARAVSRLGASLVDFAEAERAGLVRVGPDGVAFHHPLVRTAVLLACDIGDRMAAHQALAETADDDRRAWHRAALTLQPDEEVAGELENLALLALRRGGQTAVSAAYARAAELSPDPGRAVRRWTAAAQAAIEAGLWQRAGELVTRARQRAETVTLTGSAQAELAYVRAKLEVEAGRPLDGVRLLHDGAEATDDLPSKLSLLAMAGYYTWASATHPDQLALARRTEELCPDGEGQVEAVRTVNHSFRRVLEGDATPTLLSGRPGRDDHIPYELRCLQVFQGIVGKDIAGMLDAPTALVEECRVEGRLGRLPQAMVILAIAEVLGGRHPSARATVTTGLALASDVGQPMWRGYLAGIHAWLSAVAGAQEECEAMAEQAIRDADHRRWMPGAGWGECARAILDLGLGRYEAMLDRVDRAMSGPTSHAFLWRYSWPDYIEAAVRVGKPRRAQDLLHSLAASAEAAGRTAPLALLQRARALLSPDSAAGALYERALALHAQDRQPFDEARTRLVYGEWLRRNRRRAEARTQLQAAMEAFDQLGATPWAARAATEMRATGLSLPDRSQAADPLAVLTSQELQVVRLAATGASNREIGARLFLSPRTVASHLYKAFPKLGVASRAELARLELA</sequence>
<dbReference type="EMBL" id="BAAATE010000021">
    <property type="protein sequence ID" value="GAA2680364.1"/>
    <property type="molecule type" value="Genomic_DNA"/>
</dbReference>
<dbReference type="Pfam" id="PF13191">
    <property type="entry name" value="AAA_16"/>
    <property type="match status" value="1"/>
</dbReference>
<evidence type="ECO:0000256" key="2">
    <source>
        <dbReference type="ARBA" id="ARBA00023125"/>
    </source>
</evidence>
<gene>
    <name evidence="5" type="ORF">GCM10010412_064530</name>
</gene>
<evidence type="ECO:0000313" key="6">
    <source>
        <dbReference type="Proteomes" id="UP001501666"/>
    </source>
</evidence>
<evidence type="ECO:0000259" key="4">
    <source>
        <dbReference type="PROSITE" id="PS50043"/>
    </source>
</evidence>
<proteinExistence type="predicted"/>
<dbReference type="Proteomes" id="UP001501666">
    <property type="component" value="Unassembled WGS sequence"/>
</dbReference>
<organism evidence="5 6">
    <name type="scientific">Nonomuraea recticatena</name>
    <dbReference type="NCBI Taxonomy" id="46178"/>
    <lineage>
        <taxon>Bacteria</taxon>
        <taxon>Bacillati</taxon>
        <taxon>Actinomycetota</taxon>
        <taxon>Actinomycetes</taxon>
        <taxon>Streptosporangiales</taxon>
        <taxon>Streptosporangiaceae</taxon>
        <taxon>Nonomuraea</taxon>
    </lineage>
</organism>
<feature type="domain" description="HTH luxR-type" evidence="4">
    <location>
        <begin position="843"/>
        <end position="906"/>
    </location>
</feature>
<dbReference type="InterPro" id="IPR036388">
    <property type="entry name" value="WH-like_DNA-bd_sf"/>
</dbReference>
<dbReference type="Gene3D" id="1.10.10.10">
    <property type="entry name" value="Winged helix-like DNA-binding domain superfamily/Winged helix DNA-binding domain"/>
    <property type="match status" value="1"/>
</dbReference>
<dbReference type="InterPro" id="IPR000792">
    <property type="entry name" value="Tscrpt_reg_LuxR_C"/>
</dbReference>